<evidence type="ECO:0000313" key="4">
    <source>
        <dbReference type="EMBL" id="KRM20271.1"/>
    </source>
</evidence>
<feature type="region of interest" description="Disordered" evidence="2">
    <location>
        <begin position="1"/>
        <end position="37"/>
    </location>
</feature>
<dbReference type="PATRIC" id="fig|1423755.3.peg.203"/>
<organism evidence="4 5">
    <name type="scientific">Ligilactobacillus hayakitensis DSM 18933 = JCM 14209</name>
    <dbReference type="NCBI Taxonomy" id="1423755"/>
    <lineage>
        <taxon>Bacteria</taxon>
        <taxon>Bacillati</taxon>
        <taxon>Bacillota</taxon>
        <taxon>Bacilli</taxon>
        <taxon>Lactobacillales</taxon>
        <taxon>Lactobacillaceae</taxon>
        <taxon>Ligilactobacillus</taxon>
    </lineage>
</organism>
<reference evidence="4 5" key="1">
    <citation type="journal article" date="2015" name="Genome Announc.">
        <title>Expanding the biotechnology potential of lactobacilli through comparative genomics of 213 strains and associated genera.</title>
        <authorList>
            <person name="Sun Z."/>
            <person name="Harris H.M."/>
            <person name="McCann A."/>
            <person name="Guo C."/>
            <person name="Argimon S."/>
            <person name="Zhang W."/>
            <person name="Yang X."/>
            <person name="Jeffery I.B."/>
            <person name="Cooney J.C."/>
            <person name="Kagawa T.F."/>
            <person name="Liu W."/>
            <person name="Song Y."/>
            <person name="Salvetti E."/>
            <person name="Wrobel A."/>
            <person name="Rasinkangas P."/>
            <person name="Parkhill J."/>
            <person name="Rea M.C."/>
            <person name="O'Sullivan O."/>
            <person name="Ritari J."/>
            <person name="Douillard F.P."/>
            <person name="Paul Ross R."/>
            <person name="Yang R."/>
            <person name="Briner A.E."/>
            <person name="Felis G.E."/>
            <person name="de Vos W.M."/>
            <person name="Barrangou R."/>
            <person name="Klaenhammer T.R."/>
            <person name="Caufield P.W."/>
            <person name="Cui Y."/>
            <person name="Zhang H."/>
            <person name="O'Toole P.W."/>
        </authorList>
    </citation>
    <scope>NUCLEOTIDE SEQUENCE [LARGE SCALE GENOMIC DNA]</scope>
    <source>
        <strain evidence="4 5">DSM 18933</strain>
    </source>
</reference>
<keyword evidence="3" id="KW-1133">Transmembrane helix</keyword>
<keyword evidence="3" id="KW-0812">Transmembrane</keyword>
<evidence type="ECO:0000256" key="1">
    <source>
        <dbReference type="SAM" id="Coils"/>
    </source>
</evidence>
<comment type="caution">
    <text evidence="4">The sequence shown here is derived from an EMBL/GenBank/DDBJ whole genome shotgun (WGS) entry which is preliminary data.</text>
</comment>
<dbReference type="Proteomes" id="UP000051054">
    <property type="component" value="Unassembled WGS sequence"/>
</dbReference>
<evidence type="ECO:0000256" key="2">
    <source>
        <dbReference type="SAM" id="MobiDB-lite"/>
    </source>
</evidence>
<dbReference type="EMBL" id="AZGD01000006">
    <property type="protein sequence ID" value="KRM20271.1"/>
    <property type="molecule type" value="Genomic_DNA"/>
</dbReference>
<dbReference type="STRING" id="1423755.FC40_GL000189"/>
<dbReference type="RefSeq" id="WP_025021976.1">
    <property type="nucleotide sequence ID" value="NZ_AZGD01000006.1"/>
</dbReference>
<feature type="compositionally biased region" description="Polar residues" evidence="2">
    <location>
        <begin position="9"/>
        <end position="23"/>
    </location>
</feature>
<dbReference type="eggNOG" id="ENOG5030BRC">
    <property type="taxonomic scope" value="Bacteria"/>
</dbReference>
<proteinExistence type="predicted"/>
<protein>
    <submittedName>
        <fullName evidence="4">Uncharacterized protein</fullName>
    </submittedName>
</protein>
<keyword evidence="5" id="KW-1185">Reference proteome</keyword>
<keyword evidence="1" id="KW-0175">Coiled coil</keyword>
<dbReference type="OrthoDB" id="9995289at2"/>
<dbReference type="AlphaFoldDB" id="A0A0R1WRA6"/>
<gene>
    <name evidence="4" type="ORF">FC40_GL000189</name>
</gene>
<feature type="transmembrane region" description="Helical" evidence="3">
    <location>
        <begin position="105"/>
        <end position="125"/>
    </location>
</feature>
<accession>A0A0R1WRA6</accession>
<sequence>MSKEYMNLVSKNNESISPGSPLSYNEDENLSKGGSENMDKKFVTHDELKISQLETQNKIDKLNSKIDNLSEKIDEKFSSIPMMIENALYKEREYQREQQKEWRRFFWGTIVIGLFGVGIAIIGLFR</sequence>
<feature type="coiled-coil region" evidence="1">
    <location>
        <begin position="52"/>
        <end position="79"/>
    </location>
</feature>
<evidence type="ECO:0000313" key="5">
    <source>
        <dbReference type="Proteomes" id="UP000051054"/>
    </source>
</evidence>
<keyword evidence="3" id="KW-0472">Membrane</keyword>
<evidence type="ECO:0000256" key="3">
    <source>
        <dbReference type="SAM" id="Phobius"/>
    </source>
</evidence>
<name>A0A0R1WRA6_9LACO</name>